<protein>
    <submittedName>
        <fullName evidence="1">Uncharacterized protein</fullName>
    </submittedName>
</protein>
<evidence type="ECO:0000313" key="1">
    <source>
        <dbReference type="EMBL" id="MFC5917718.1"/>
    </source>
</evidence>
<proteinExistence type="predicted"/>
<name>A0ABW1GTV5_9ACTN</name>
<dbReference type="RefSeq" id="WP_344512361.1">
    <property type="nucleotide sequence ID" value="NZ_JBHSPU010000030.1"/>
</dbReference>
<keyword evidence="2" id="KW-1185">Reference proteome</keyword>
<gene>
    <name evidence="1" type="ORF">ACFP1B_30470</name>
</gene>
<dbReference type="EMBL" id="JBHSPU010000030">
    <property type="protein sequence ID" value="MFC5917718.1"/>
    <property type="molecule type" value="Genomic_DNA"/>
</dbReference>
<dbReference type="Proteomes" id="UP001596200">
    <property type="component" value="Unassembled WGS sequence"/>
</dbReference>
<accession>A0ABW1GTV5</accession>
<comment type="caution">
    <text evidence="1">The sequence shown here is derived from an EMBL/GenBank/DDBJ whole genome shotgun (WGS) entry which is preliminary data.</text>
</comment>
<sequence length="65" mass="7057">MKPLEHDRRYGELDQVMRAHLGQSADDTPERRSRALGVLGMEVGPPEPLSHSASFQSLAATLSGV</sequence>
<organism evidence="1 2">
    <name type="scientific">Streptomyces pulveraceus</name>
    <dbReference type="NCBI Taxonomy" id="68258"/>
    <lineage>
        <taxon>Bacteria</taxon>
        <taxon>Bacillati</taxon>
        <taxon>Actinomycetota</taxon>
        <taxon>Actinomycetes</taxon>
        <taxon>Kitasatosporales</taxon>
        <taxon>Streptomycetaceae</taxon>
        <taxon>Streptomyces</taxon>
    </lineage>
</organism>
<reference evidence="2" key="1">
    <citation type="journal article" date="2019" name="Int. J. Syst. Evol. Microbiol.">
        <title>The Global Catalogue of Microorganisms (GCM) 10K type strain sequencing project: providing services to taxonomists for standard genome sequencing and annotation.</title>
        <authorList>
            <consortium name="The Broad Institute Genomics Platform"/>
            <consortium name="The Broad Institute Genome Sequencing Center for Infectious Disease"/>
            <person name="Wu L."/>
            <person name="Ma J."/>
        </authorList>
    </citation>
    <scope>NUCLEOTIDE SEQUENCE [LARGE SCALE GENOMIC DNA]</scope>
    <source>
        <strain evidence="2">JCM 4147</strain>
    </source>
</reference>
<evidence type="ECO:0000313" key="2">
    <source>
        <dbReference type="Proteomes" id="UP001596200"/>
    </source>
</evidence>